<evidence type="ECO:0000256" key="2">
    <source>
        <dbReference type="ARBA" id="ARBA00023015"/>
    </source>
</evidence>
<dbReference type="GO" id="GO:0003677">
    <property type="term" value="F:DNA binding"/>
    <property type="evidence" value="ECO:0007669"/>
    <property type="project" value="UniProtKB-KW"/>
</dbReference>
<evidence type="ECO:0000256" key="8">
    <source>
        <dbReference type="SAM" id="MobiDB-lite"/>
    </source>
</evidence>
<dbReference type="Proteomes" id="UP000290560">
    <property type="component" value="Unassembled WGS sequence"/>
</dbReference>
<comment type="subcellular location">
    <subcellularLocation>
        <location evidence="1">Nucleus</location>
    </subcellularLocation>
</comment>
<dbReference type="EMBL" id="KV875608">
    <property type="protein sequence ID" value="RZR71942.1"/>
    <property type="molecule type" value="Genomic_DNA"/>
</dbReference>
<feature type="domain" description="Myb-like" evidence="9">
    <location>
        <begin position="152"/>
        <end position="200"/>
    </location>
</feature>
<dbReference type="PROSITE" id="PS51293">
    <property type="entry name" value="SANT"/>
    <property type="match status" value="2"/>
</dbReference>
<dbReference type="SUPFAM" id="SSF46689">
    <property type="entry name" value="Homeodomain-like"/>
    <property type="match status" value="2"/>
</dbReference>
<evidence type="ECO:0000256" key="1">
    <source>
        <dbReference type="ARBA" id="ARBA00004123"/>
    </source>
</evidence>
<keyword evidence="2" id="KW-0805">Transcription regulation</keyword>
<evidence type="ECO:0000256" key="6">
    <source>
        <dbReference type="ARBA" id="ARBA00068153"/>
    </source>
</evidence>
<evidence type="ECO:0000259" key="10">
    <source>
        <dbReference type="PROSITE" id="PS51293"/>
    </source>
</evidence>
<dbReference type="InterPro" id="IPR017884">
    <property type="entry name" value="SANT_dom"/>
</dbReference>
<feature type="domain" description="SANT" evidence="10">
    <location>
        <begin position="263"/>
        <end position="311"/>
    </location>
</feature>
<dbReference type="GO" id="GO:0005634">
    <property type="term" value="C:nucleus"/>
    <property type="evidence" value="ECO:0007669"/>
    <property type="project" value="UniProtKB-SubCell"/>
</dbReference>
<dbReference type="PANTHER" id="PTHR44042:SF41">
    <property type="entry name" value="DUPLICATED HOMEODOMAIN-LIKE SUPERFAMILY PROTEIN-RELATED"/>
    <property type="match status" value="1"/>
</dbReference>
<evidence type="ECO:0000256" key="5">
    <source>
        <dbReference type="ARBA" id="ARBA00023242"/>
    </source>
</evidence>
<protein>
    <recommendedName>
        <fullName evidence="6">Transcription factor MYBS1</fullName>
    </recommendedName>
    <alternativeName>
        <fullName evidence="7">Myb-related protein S1</fullName>
    </alternativeName>
</protein>
<evidence type="ECO:0000256" key="3">
    <source>
        <dbReference type="ARBA" id="ARBA00023125"/>
    </source>
</evidence>
<dbReference type="FunFam" id="1.10.10.60:FF:000009">
    <property type="entry name" value="transcription factor MYB1R1"/>
    <property type="match status" value="1"/>
</dbReference>
<feature type="domain" description="Myb-like" evidence="9">
    <location>
        <begin position="255"/>
        <end position="307"/>
    </location>
</feature>
<dbReference type="InterPro" id="IPR006447">
    <property type="entry name" value="Myb_dom_plants"/>
</dbReference>
<gene>
    <name evidence="12" type="ORF">BHM03_00008924</name>
</gene>
<dbReference type="PROSITE" id="PS51294">
    <property type="entry name" value="HTH_MYB"/>
    <property type="match status" value="1"/>
</dbReference>
<feature type="region of interest" description="Disordered" evidence="8">
    <location>
        <begin position="318"/>
        <end position="350"/>
    </location>
</feature>
<feature type="domain" description="SANT" evidence="10">
    <location>
        <begin position="149"/>
        <end position="199"/>
    </location>
</feature>
<accession>A0A445MCE8</accession>
<dbReference type="PANTHER" id="PTHR44042">
    <property type="entry name" value="DUPLICATED HOMEODOMAIN-LIKE SUPERFAMILY PROTEIN-RELATED"/>
    <property type="match status" value="1"/>
</dbReference>
<dbReference type="CDD" id="cd00167">
    <property type="entry name" value="SANT"/>
    <property type="match status" value="2"/>
</dbReference>
<organism evidence="12">
    <name type="scientific">Ensete ventricosum</name>
    <name type="common">Abyssinian banana</name>
    <name type="synonym">Musa ensete</name>
    <dbReference type="NCBI Taxonomy" id="4639"/>
    <lineage>
        <taxon>Eukaryota</taxon>
        <taxon>Viridiplantae</taxon>
        <taxon>Streptophyta</taxon>
        <taxon>Embryophyta</taxon>
        <taxon>Tracheophyta</taxon>
        <taxon>Spermatophyta</taxon>
        <taxon>Magnoliopsida</taxon>
        <taxon>Liliopsida</taxon>
        <taxon>Zingiberales</taxon>
        <taxon>Musaceae</taxon>
        <taxon>Ensete</taxon>
    </lineage>
</organism>
<sequence>MRSTNAGSGGALASSPNSTAVVPCRATLSLPSILCNTNTTAVVREAHALAPLDASTCIRRRIVLRLYAWCFLVLLSSSDLSPKTSPLTKSVFAQFGFCEVGFCDQREGFGELQMMTRPWMDVLPGKEAAPPHSYCTNWFVGQQSSDAGSGSGSWTQEENKWFEDALAKFDGDTPDRWAKVAALIPGKTVGDVVSHYRELVDDVTEIEAGRIACPVYYGTSSFTLDWENSHDSEAWKNSYCVGGGAKRSGARSSDHERKKGVPWTEDEHKLFLLGLRKYGKGDWRNISRNFVITRTPTQVASHAQKYFIRLNSGSKDKRRSSIHDITSVDLPDNRPPSPSSQPSTVTTQSSLALTPSLSGQFSAIADPDQLGEVASGFNPSSSHGHRFMQCQFGTNPFGMNLHAQSPQTGKCDQANLRIL</sequence>
<dbReference type="FunFam" id="1.10.10.60:FF:000154">
    <property type="entry name" value="Transcription factor SRM1"/>
    <property type="match status" value="1"/>
</dbReference>
<evidence type="ECO:0000259" key="9">
    <source>
        <dbReference type="PROSITE" id="PS50090"/>
    </source>
</evidence>
<dbReference type="GO" id="GO:0009739">
    <property type="term" value="P:response to gibberellin"/>
    <property type="evidence" value="ECO:0007669"/>
    <property type="project" value="UniProtKB-ARBA"/>
</dbReference>
<keyword evidence="3" id="KW-0238">DNA-binding</keyword>
<dbReference type="InterPro" id="IPR001005">
    <property type="entry name" value="SANT/Myb"/>
</dbReference>
<dbReference type="NCBIfam" id="TIGR01557">
    <property type="entry name" value="myb_SHAQKYF"/>
    <property type="match status" value="1"/>
</dbReference>
<keyword evidence="5" id="KW-0539">Nucleus</keyword>
<feature type="compositionally biased region" description="Low complexity" evidence="8">
    <location>
        <begin position="340"/>
        <end position="350"/>
    </location>
</feature>
<name>A0A445MCE8_ENSVE</name>
<dbReference type="Gene3D" id="1.10.10.60">
    <property type="entry name" value="Homeodomain-like"/>
    <property type="match status" value="2"/>
</dbReference>
<proteinExistence type="predicted"/>
<keyword evidence="4" id="KW-0804">Transcription</keyword>
<evidence type="ECO:0000313" key="12">
    <source>
        <dbReference type="EMBL" id="RZR71942.1"/>
    </source>
</evidence>
<feature type="domain" description="HTH myb-type" evidence="11">
    <location>
        <begin position="255"/>
        <end position="311"/>
    </location>
</feature>
<dbReference type="Pfam" id="PF00249">
    <property type="entry name" value="Myb_DNA-binding"/>
    <property type="match status" value="2"/>
</dbReference>
<evidence type="ECO:0000259" key="11">
    <source>
        <dbReference type="PROSITE" id="PS51294"/>
    </source>
</evidence>
<dbReference type="InterPro" id="IPR009057">
    <property type="entry name" value="Homeodomain-like_sf"/>
</dbReference>
<dbReference type="PROSITE" id="PS50090">
    <property type="entry name" value="MYB_LIKE"/>
    <property type="match status" value="2"/>
</dbReference>
<dbReference type="InterPro" id="IPR017930">
    <property type="entry name" value="Myb_dom"/>
</dbReference>
<reference evidence="12" key="1">
    <citation type="journal article" date="2018" name="Data Brief">
        <title>Genome sequence data from 17 accessions of Ensete ventricosum, a staple food crop for millions in Ethiopia.</title>
        <authorList>
            <person name="Yemataw Z."/>
            <person name="Muzemil S."/>
            <person name="Ambachew D."/>
            <person name="Tripathi L."/>
            <person name="Tesfaye K."/>
            <person name="Chala A."/>
            <person name="Farbos A."/>
            <person name="O'Neill P."/>
            <person name="Moore K."/>
            <person name="Grant M."/>
            <person name="Studholme D.J."/>
        </authorList>
    </citation>
    <scope>NUCLEOTIDE SEQUENCE [LARGE SCALE GENOMIC DNA]</scope>
    <source>
        <tissue evidence="12">Leaf</tissue>
    </source>
</reference>
<dbReference type="GO" id="GO:0009744">
    <property type="term" value="P:response to sucrose"/>
    <property type="evidence" value="ECO:0007669"/>
    <property type="project" value="UniProtKB-ARBA"/>
</dbReference>
<evidence type="ECO:0000256" key="4">
    <source>
        <dbReference type="ARBA" id="ARBA00023163"/>
    </source>
</evidence>
<dbReference type="SMART" id="SM00717">
    <property type="entry name" value="SANT"/>
    <property type="match status" value="2"/>
</dbReference>
<evidence type="ECO:0000256" key="7">
    <source>
        <dbReference type="ARBA" id="ARBA00076145"/>
    </source>
</evidence>
<dbReference type="AlphaFoldDB" id="A0A445MCE8"/>